<dbReference type="PROSITE" id="PS51318">
    <property type="entry name" value="TAT"/>
    <property type="match status" value="1"/>
</dbReference>
<sequence>MTKLSGTDLGRRKLLRCAGAAVLAGAVQPLAIASPAQGAIFTTLDMDWIDVPRRRGVPVRLYLPQGVRPVPLVVFSHGIGGSRHGYSWLGQHFAGNGIASLHMQHVGSDSQLWSGNVFNVVERLRAAARESEAIARTQDLRFALDILLGGELGKRIDAGRIVAAGHSYGANTTLLASGAQVLRHGRPLDLRDERVRAAIVISAPPFYREGELRRILQGVTVPSLHITCTDDVIRIPGYYSAAEDRVAVFDATGSARKWLSVFQGGSHSMFTDRGAAGGRVLNGRVKAAARDLSLAFVRHALEEEAPGLAEWQRRHAAILARFSVVAPEVV</sequence>
<dbReference type="SUPFAM" id="SSF53474">
    <property type="entry name" value="alpha/beta-Hydrolases"/>
    <property type="match status" value="1"/>
</dbReference>
<evidence type="ECO:0000256" key="3">
    <source>
        <dbReference type="ARBA" id="ARBA00023098"/>
    </source>
</evidence>
<name>A0ABX5UV35_9BURK</name>
<dbReference type="Proteomes" id="UP000298763">
    <property type="component" value="Chromosome"/>
</dbReference>
<keyword evidence="2" id="KW-0442">Lipid degradation</keyword>
<evidence type="ECO:0000313" key="5">
    <source>
        <dbReference type="Proteomes" id="UP000298763"/>
    </source>
</evidence>
<dbReference type="PANTHER" id="PTHR10272:SF0">
    <property type="entry name" value="PLATELET-ACTIVATING FACTOR ACETYLHYDROLASE"/>
    <property type="match status" value="1"/>
</dbReference>
<keyword evidence="5" id="KW-1185">Reference proteome</keyword>
<dbReference type="PANTHER" id="PTHR10272">
    <property type="entry name" value="PLATELET-ACTIVATING FACTOR ACETYLHYDROLASE"/>
    <property type="match status" value="1"/>
</dbReference>
<evidence type="ECO:0000256" key="1">
    <source>
        <dbReference type="ARBA" id="ARBA00022801"/>
    </source>
</evidence>
<organism evidence="4 5">
    <name type="scientific">Pseudoduganella umbonata</name>
    <dbReference type="NCBI Taxonomy" id="864828"/>
    <lineage>
        <taxon>Bacteria</taxon>
        <taxon>Pseudomonadati</taxon>
        <taxon>Pseudomonadota</taxon>
        <taxon>Betaproteobacteria</taxon>
        <taxon>Burkholderiales</taxon>
        <taxon>Oxalobacteraceae</taxon>
        <taxon>Telluria group</taxon>
        <taxon>Pseudoduganella</taxon>
    </lineage>
</organism>
<protein>
    <submittedName>
        <fullName evidence="4">Acetylhydrolase</fullName>
    </submittedName>
</protein>
<evidence type="ECO:0000256" key="2">
    <source>
        <dbReference type="ARBA" id="ARBA00022963"/>
    </source>
</evidence>
<dbReference type="EMBL" id="CP040017">
    <property type="protein sequence ID" value="QCP14032.1"/>
    <property type="molecule type" value="Genomic_DNA"/>
</dbReference>
<dbReference type="Pfam" id="PF03403">
    <property type="entry name" value="PAF-AH_p_II"/>
    <property type="match status" value="1"/>
</dbReference>
<dbReference type="InterPro" id="IPR006311">
    <property type="entry name" value="TAT_signal"/>
</dbReference>
<dbReference type="InterPro" id="IPR029058">
    <property type="entry name" value="AB_hydrolase_fold"/>
</dbReference>
<accession>A0ABX5UV35</accession>
<gene>
    <name evidence="4" type="ORF">FCL38_29165</name>
</gene>
<keyword evidence="3" id="KW-0443">Lipid metabolism</keyword>
<proteinExistence type="predicted"/>
<reference evidence="4 5" key="1">
    <citation type="submission" date="2019-05" db="EMBL/GenBank/DDBJ databases">
        <title>Draft Genome Sequences of Six Type Strains of the Genus Massilia.</title>
        <authorList>
            <person name="Miess H."/>
            <person name="Frediansyhah A."/>
            <person name="Gross H."/>
        </authorList>
    </citation>
    <scope>NUCLEOTIDE SEQUENCE [LARGE SCALE GENOMIC DNA]</scope>
    <source>
        <strain evidence="4 5">DSMZ 26121</strain>
    </source>
</reference>
<evidence type="ECO:0000313" key="4">
    <source>
        <dbReference type="EMBL" id="QCP14032.1"/>
    </source>
</evidence>
<dbReference type="Gene3D" id="3.40.50.1820">
    <property type="entry name" value="alpha/beta hydrolase"/>
    <property type="match status" value="1"/>
</dbReference>
<keyword evidence="1" id="KW-0378">Hydrolase</keyword>